<dbReference type="Pfam" id="PF03466">
    <property type="entry name" value="LysR_substrate"/>
    <property type="match status" value="1"/>
</dbReference>
<evidence type="ECO:0000313" key="6">
    <source>
        <dbReference type="EMBL" id="MXY34127.1"/>
    </source>
</evidence>
<dbReference type="Gene3D" id="1.10.10.10">
    <property type="entry name" value="Winged helix-like DNA-binding domain superfamily/Winged helix DNA-binding domain"/>
    <property type="match status" value="1"/>
</dbReference>
<comment type="caution">
    <text evidence="6">The sequence shown here is derived from an EMBL/GenBank/DDBJ whole genome shotgun (WGS) entry which is preliminary data.</text>
</comment>
<dbReference type="SUPFAM" id="SSF46785">
    <property type="entry name" value="Winged helix' DNA-binding domain"/>
    <property type="match status" value="1"/>
</dbReference>
<dbReference type="GO" id="GO:0005829">
    <property type="term" value="C:cytosol"/>
    <property type="evidence" value="ECO:0007669"/>
    <property type="project" value="TreeGrafter"/>
</dbReference>
<keyword evidence="3" id="KW-0238">DNA-binding</keyword>
<dbReference type="InterPro" id="IPR000847">
    <property type="entry name" value="LysR_HTH_N"/>
</dbReference>
<dbReference type="FunFam" id="1.10.10.10:FF:000001">
    <property type="entry name" value="LysR family transcriptional regulator"/>
    <property type="match status" value="1"/>
</dbReference>
<gene>
    <name evidence="6" type="ORF">F4Y60_08550</name>
</gene>
<dbReference type="InterPro" id="IPR036390">
    <property type="entry name" value="WH_DNA-bd_sf"/>
</dbReference>
<comment type="similarity">
    <text evidence="1">Belongs to the LysR transcriptional regulatory family.</text>
</comment>
<name>A0A6B0Y234_9RHOB</name>
<reference evidence="6" key="1">
    <citation type="submission" date="2019-09" db="EMBL/GenBank/DDBJ databases">
        <title>Characterisation of the sponge microbiome using genome-centric metagenomics.</title>
        <authorList>
            <person name="Engelberts J.P."/>
            <person name="Robbins S.J."/>
            <person name="De Goeij J.M."/>
            <person name="Aranda M."/>
            <person name="Bell S.C."/>
            <person name="Webster N.S."/>
        </authorList>
    </citation>
    <scope>NUCLEOTIDE SEQUENCE</scope>
    <source>
        <strain evidence="6">SB0664_bin_43</strain>
    </source>
</reference>
<accession>A0A6B0Y234</accession>
<keyword evidence="2" id="KW-0805">Transcription regulation</keyword>
<dbReference type="InterPro" id="IPR050950">
    <property type="entry name" value="HTH-type_LysR_regulators"/>
</dbReference>
<keyword evidence="4" id="KW-0804">Transcription</keyword>
<dbReference type="PANTHER" id="PTHR30419">
    <property type="entry name" value="HTH-TYPE TRANSCRIPTIONAL REGULATOR YBHD"/>
    <property type="match status" value="1"/>
</dbReference>
<evidence type="ECO:0000256" key="2">
    <source>
        <dbReference type="ARBA" id="ARBA00023015"/>
    </source>
</evidence>
<dbReference type="PROSITE" id="PS50931">
    <property type="entry name" value="HTH_LYSR"/>
    <property type="match status" value="1"/>
</dbReference>
<dbReference type="SUPFAM" id="SSF53850">
    <property type="entry name" value="Periplasmic binding protein-like II"/>
    <property type="match status" value="1"/>
</dbReference>
<evidence type="ECO:0000256" key="1">
    <source>
        <dbReference type="ARBA" id="ARBA00009437"/>
    </source>
</evidence>
<dbReference type="GO" id="GO:0003700">
    <property type="term" value="F:DNA-binding transcription factor activity"/>
    <property type="evidence" value="ECO:0007669"/>
    <property type="project" value="InterPro"/>
</dbReference>
<dbReference type="GO" id="GO:0003677">
    <property type="term" value="F:DNA binding"/>
    <property type="evidence" value="ECO:0007669"/>
    <property type="project" value="UniProtKB-KW"/>
</dbReference>
<dbReference type="InterPro" id="IPR036388">
    <property type="entry name" value="WH-like_DNA-bd_sf"/>
</dbReference>
<dbReference type="AlphaFoldDB" id="A0A6B0Y234"/>
<dbReference type="Pfam" id="PF00126">
    <property type="entry name" value="HTH_1"/>
    <property type="match status" value="1"/>
</dbReference>
<sequence length="307" mass="33569">MNIRLRQLRAFKAIVENASVSEAAVALGLTQSSVSKMLAGFEAELGFALFDRAGRRLHLTERGRQFYHRTDNAIELLDSIRTAAEDIRDKIAGRFRVTAIGPLSMSAFLPGILRQLGAEFPEFRFSVETKVRAEIEDWIVGQHADVGLTLLPVRRGQLSSRTFASVQAVAILPKGHPLAGRDCLSPAAVSDADIIMPRPAVRLRNLVEASFVQAGVELRPRFETSNAVSTASLVAAGNGIAVIDPFTVTGMPPGMIDVLPWEPATVLNYGTIWSDIRALAAHERRLHEIAERVAQDLARSHRFFALA</sequence>
<protein>
    <submittedName>
        <fullName evidence="6">LysR family transcriptional regulator</fullName>
    </submittedName>
</protein>
<organism evidence="6">
    <name type="scientific">Boseongicola sp. SB0664_bin_43</name>
    <dbReference type="NCBI Taxonomy" id="2604844"/>
    <lineage>
        <taxon>Bacteria</taxon>
        <taxon>Pseudomonadati</taxon>
        <taxon>Pseudomonadota</taxon>
        <taxon>Alphaproteobacteria</taxon>
        <taxon>Rhodobacterales</taxon>
        <taxon>Paracoccaceae</taxon>
        <taxon>Boseongicola</taxon>
    </lineage>
</organism>
<proteinExistence type="inferred from homology"/>
<dbReference type="EMBL" id="VXRY01000338">
    <property type="protein sequence ID" value="MXY34127.1"/>
    <property type="molecule type" value="Genomic_DNA"/>
</dbReference>
<feature type="domain" description="HTH lysR-type" evidence="5">
    <location>
        <begin position="3"/>
        <end position="60"/>
    </location>
</feature>
<dbReference type="Gene3D" id="3.40.190.290">
    <property type="match status" value="1"/>
</dbReference>
<evidence type="ECO:0000259" key="5">
    <source>
        <dbReference type="PROSITE" id="PS50931"/>
    </source>
</evidence>
<dbReference type="InterPro" id="IPR005119">
    <property type="entry name" value="LysR_subst-bd"/>
</dbReference>
<evidence type="ECO:0000256" key="3">
    <source>
        <dbReference type="ARBA" id="ARBA00023125"/>
    </source>
</evidence>
<evidence type="ECO:0000256" key="4">
    <source>
        <dbReference type="ARBA" id="ARBA00023163"/>
    </source>
</evidence>